<reference evidence="16 17" key="1">
    <citation type="submission" date="2015-09" db="EMBL/GenBank/DDBJ databases">
        <title>Genome sequencing project for genomic taxonomy and phylogenomics of Bacillus-like bacteria.</title>
        <authorList>
            <person name="Liu B."/>
            <person name="Wang J."/>
            <person name="Zhu Y."/>
            <person name="Liu G."/>
            <person name="Chen Q."/>
            <person name="Chen Z."/>
            <person name="Lan J."/>
            <person name="Che J."/>
            <person name="Ge C."/>
            <person name="Shi H."/>
            <person name="Pan Z."/>
            <person name="Liu X."/>
        </authorList>
    </citation>
    <scope>NUCLEOTIDE SEQUENCE [LARGE SCALE GENOMIC DNA]</scope>
    <source>
        <strain evidence="16 17">LMG 18435</strain>
    </source>
</reference>
<evidence type="ECO:0000313" key="17">
    <source>
        <dbReference type="Proteomes" id="UP000051888"/>
    </source>
</evidence>
<dbReference type="GO" id="GO:0061710">
    <property type="term" value="F:L-threonylcarbamoyladenylate synthase"/>
    <property type="evidence" value="ECO:0007669"/>
    <property type="project" value="UniProtKB-EC"/>
</dbReference>
<evidence type="ECO:0000256" key="12">
    <source>
        <dbReference type="ARBA" id="ARBA00048366"/>
    </source>
</evidence>
<feature type="binding site" evidence="14">
    <location>
        <position position="187"/>
    </location>
    <ligand>
        <name>L-threonine</name>
        <dbReference type="ChEBI" id="CHEBI:57926"/>
    </ligand>
</feature>
<dbReference type="PROSITE" id="PS51163">
    <property type="entry name" value="YRDC"/>
    <property type="match status" value="1"/>
</dbReference>
<feature type="binding site" evidence="14">
    <location>
        <position position="67"/>
    </location>
    <ligand>
        <name>ATP</name>
        <dbReference type="ChEBI" id="CHEBI:30616"/>
    </ligand>
</feature>
<name>A0A0Q3WSI4_9BACI</name>
<proteinExistence type="inferred from homology"/>
<dbReference type="SUPFAM" id="SSF55821">
    <property type="entry name" value="YrdC/RibB"/>
    <property type="match status" value="1"/>
</dbReference>
<comment type="function">
    <text evidence="13">Required for the formation of a threonylcarbamoyl group on adenosine at position 37 (t(6)A37) in tRNAs that read codons beginning with adenine.</text>
</comment>
<comment type="catalytic activity">
    <reaction evidence="12 13">
        <text>L-threonine + hydrogencarbonate + ATP = L-threonylcarbamoyladenylate + diphosphate + H2O</text>
        <dbReference type="Rhea" id="RHEA:36407"/>
        <dbReference type="ChEBI" id="CHEBI:15377"/>
        <dbReference type="ChEBI" id="CHEBI:17544"/>
        <dbReference type="ChEBI" id="CHEBI:30616"/>
        <dbReference type="ChEBI" id="CHEBI:33019"/>
        <dbReference type="ChEBI" id="CHEBI:57926"/>
        <dbReference type="ChEBI" id="CHEBI:73682"/>
        <dbReference type="EC" id="2.7.7.87"/>
    </reaction>
</comment>
<keyword evidence="8 13" id="KW-0548">Nucleotidyltransferase</keyword>
<feature type="binding site" evidence="14">
    <location>
        <position position="127"/>
    </location>
    <ligand>
        <name>L-threonine</name>
        <dbReference type="ChEBI" id="CHEBI:57926"/>
    </ligand>
</feature>
<evidence type="ECO:0000256" key="3">
    <source>
        <dbReference type="ARBA" id="ARBA00012584"/>
    </source>
</evidence>
<evidence type="ECO:0000256" key="11">
    <source>
        <dbReference type="ARBA" id="ARBA00029774"/>
    </source>
</evidence>
<evidence type="ECO:0000256" key="10">
    <source>
        <dbReference type="ARBA" id="ARBA00022840"/>
    </source>
</evidence>
<dbReference type="GO" id="GO:0008033">
    <property type="term" value="P:tRNA processing"/>
    <property type="evidence" value="ECO:0007669"/>
    <property type="project" value="UniProtKB-KW"/>
</dbReference>
<keyword evidence="17" id="KW-1185">Reference proteome</keyword>
<dbReference type="FunFam" id="3.40.50.11030:FF:000001">
    <property type="entry name" value="Threonylcarbamoyl-AMP synthase"/>
    <property type="match status" value="1"/>
</dbReference>
<dbReference type="PANTHER" id="PTHR17490">
    <property type="entry name" value="SUA5"/>
    <property type="match status" value="1"/>
</dbReference>
<comment type="similarity">
    <text evidence="2 13">Belongs to the SUA5 family.</text>
</comment>
<dbReference type="EMBL" id="LJJC01000006">
    <property type="protein sequence ID" value="KQL51115.1"/>
    <property type="molecule type" value="Genomic_DNA"/>
</dbReference>
<feature type="binding site" evidence="14">
    <location>
        <position position="241"/>
    </location>
    <ligand>
        <name>ATP</name>
        <dbReference type="ChEBI" id="CHEBI:30616"/>
    </ligand>
</feature>
<dbReference type="InterPro" id="IPR038385">
    <property type="entry name" value="Sua5/YwlC_C"/>
</dbReference>
<keyword evidence="9 13" id="KW-0547">Nucleotide-binding</keyword>
<dbReference type="FunFam" id="3.90.870.10:FF:000008">
    <property type="entry name" value="Threonylcarbamoyl-AMP synthase"/>
    <property type="match status" value="1"/>
</dbReference>
<feature type="binding site" evidence="14">
    <location>
        <position position="123"/>
    </location>
    <ligand>
        <name>ATP</name>
        <dbReference type="ChEBI" id="CHEBI:30616"/>
    </ligand>
</feature>
<dbReference type="OrthoDB" id="9814580at2"/>
<keyword evidence="5 13" id="KW-0963">Cytoplasm</keyword>
<dbReference type="Gene3D" id="3.40.50.11030">
    <property type="entry name" value="Threonylcarbamoyl-AMP synthase, C-terminal domain"/>
    <property type="match status" value="1"/>
</dbReference>
<dbReference type="InterPro" id="IPR005145">
    <property type="entry name" value="Sua5_C"/>
</dbReference>
<comment type="caution">
    <text evidence="16">The sequence shown here is derived from an EMBL/GenBank/DDBJ whole genome shotgun (WGS) entry which is preliminary data.</text>
</comment>
<evidence type="ECO:0000256" key="4">
    <source>
        <dbReference type="ARBA" id="ARBA00015492"/>
    </source>
</evidence>
<dbReference type="Pfam" id="PF03481">
    <property type="entry name" value="Sua5_C"/>
    <property type="match status" value="1"/>
</dbReference>
<evidence type="ECO:0000256" key="6">
    <source>
        <dbReference type="ARBA" id="ARBA00022679"/>
    </source>
</evidence>
<dbReference type="GO" id="GO:0000049">
    <property type="term" value="F:tRNA binding"/>
    <property type="evidence" value="ECO:0007669"/>
    <property type="project" value="TreeGrafter"/>
</dbReference>
<feature type="binding site" evidence="14">
    <location>
        <position position="72"/>
    </location>
    <ligand>
        <name>L-threonine</name>
        <dbReference type="ChEBI" id="CHEBI:57926"/>
    </ligand>
</feature>
<feature type="binding site" evidence="14">
    <location>
        <position position="201"/>
    </location>
    <ligand>
        <name>ATP</name>
        <dbReference type="ChEBI" id="CHEBI:30616"/>
    </ligand>
</feature>
<dbReference type="InterPro" id="IPR050156">
    <property type="entry name" value="TC-AMP_synthase_SUA5"/>
</dbReference>
<evidence type="ECO:0000256" key="13">
    <source>
        <dbReference type="PIRNR" id="PIRNR004930"/>
    </source>
</evidence>
<dbReference type="AlphaFoldDB" id="A0A0Q3WSI4"/>
<evidence type="ECO:0000256" key="2">
    <source>
        <dbReference type="ARBA" id="ARBA00007663"/>
    </source>
</evidence>
<organism evidence="16 17">
    <name type="scientific">Heyndrickxia shackletonii</name>
    <dbReference type="NCBI Taxonomy" id="157838"/>
    <lineage>
        <taxon>Bacteria</taxon>
        <taxon>Bacillati</taxon>
        <taxon>Bacillota</taxon>
        <taxon>Bacilli</taxon>
        <taxon>Bacillales</taxon>
        <taxon>Bacillaceae</taxon>
        <taxon>Heyndrickxia</taxon>
    </lineage>
</organism>
<keyword evidence="6 13" id="KW-0808">Transferase</keyword>
<dbReference type="InterPro" id="IPR010923">
    <property type="entry name" value="T(6)A37_SUA5"/>
</dbReference>
<dbReference type="PIRSF" id="PIRSF004930">
    <property type="entry name" value="Tln_factor_SUA5"/>
    <property type="match status" value="1"/>
</dbReference>
<dbReference type="Proteomes" id="UP000051888">
    <property type="component" value="Unassembled WGS sequence"/>
</dbReference>
<dbReference type="GO" id="GO:0005737">
    <property type="term" value="C:cytoplasm"/>
    <property type="evidence" value="ECO:0007669"/>
    <property type="project" value="UniProtKB-SubCell"/>
</dbReference>
<dbReference type="RefSeq" id="WP_055741416.1">
    <property type="nucleotide sequence ID" value="NZ_JAAIWL010000020.1"/>
</dbReference>
<dbReference type="EC" id="2.7.7.87" evidence="3 13"/>
<comment type="subcellular location">
    <subcellularLocation>
        <location evidence="1 13">Cytoplasm</location>
    </subcellularLocation>
</comment>
<dbReference type="GO" id="GO:0006450">
    <property type="term" value="P:regulation of translational fidelity"/>
    <property type="evidence" value="ECO:0007669"/>
    <property type="project" value="TreeGrafter"/>
</dbReference>
<dbReference type="Pfam" id="PF01300">
    <property type="entry name" value="Sua5_yciO_yrdC"/>
    <property type="match status" value="1"/>
</dbReference>
<evidence type="ECO:0000256" key="1">
    <source>
        <dbReference type="ARBA" id="ARBA00004496"/>
    </source>
</evidence>
<dbReference type="GO" id="GO:0005524">
    <property type="term" value="F:ATP binding"/>
    <property type="evidence" value="ECO:0007669"/>
    <property type="project" value="UniProtKB-UniRule"/>
</dbReference>
<dbReference type="InterPro" id="IPR006070">
    <property type="entry name" value="Sua5-like_dom"/>
</dbReference>
<evidence type="ECO:0000259" key="15">
    <source>
        <dbReference type="PROSITE" id="PS51163"/>
    </source>
</evidence>
<dbReference type="GO" id="GO:0003725">
    <property type="term" value="F:double-stranded RNA binding"/>
    <property type="evidence" value="ECO:0007669"/>
    <property type="project" value="UniProtKB-UniRule"/>
</dbReference>
<evidence type="ECO:0000256" key="8">
    <source>
        <dbReference type="ARBA" id="ARBA00022695"/>
    </source>
</evidence>
<feature type="binding site" evidence="14">
    <location>
        <position position="147"/>
    </location>
    <ligand>
        <name>L-threonine</name>
        <dbReference type="ChEBI" id="CHEBI:57926"/>
    </ligand>
</feature>
<feature type="binding site" evidence="14">
    <location>
        <position position="40"/>
    </location>
    <ligand>
        <name>L-threonine</name>
        <dbReference type="ChEBI" id="CHEBI:57926"/>
    </ligand>
</feature>
<keyword evidence="10 13" id="KW-0067">ATP-binding</keyword>
<dbReference type="PATRIC" id="fig|157838.3.peg.4222"/>
<dbReference type="PANTHER" id="PTHR17490:SF16">
    <property type="entry name" value="THREONYLCARBAMOYL-AMP SYNTHASE"/>
    <property type="match status" value="1"/>
</dbReference>
<evidence type="ECO:0000256" key="5">
    <source>
        <dbReference type="ARBA" id="ARBA00022490"/>
    </source>
</evidence>
<gene>
    <name evidence="16" type="ORF">AN964_19105</name>
</gene>
<evidence type="ECO:0000313" key="16">
    <source>
        <dbReference type="EMBL" id="KQL51115.1"/>
    </source>
</evidence>
<protein>
    <recommendedName>
        <fullName evidence="4 13">Threonylcarbamoyl-AMP synthase</fullName>
        <shortName evidence="13">TC-AMP synthase</shortName>
        <ecNumber evidence="3 13">2.7.7.87</ecNumber>
    </recommendedName>
    <alternativeName>
        <fullName evidence="11 13">L-threonylcarbamoyladenylate synthase</fullName>
    </alternativeName>
</protein>
<sequence>MKTLEWNVDNHVDNLKNNPQIVEAANLLKQNEIIAFPTETVYGLGANATSDEAIAKVYEAKGRPSDNPLIVHIANFSQLHALVLEIPEKAEKLMKEFWPGPLTIIFKVRPGFLSKKVTAGLDTVGIRMPDHPLALSLIKAANLPVAAPSANSSGKPSPTTAKHVHEDLFGQIAGILDGGETGIGVESTVVDCTVEVPIILRPGGVTKEAMESVIGKVEIDPALNENLKSKPKAPGMKYTHYAPNAPVYLVNGTPEFIQVLVKKSREEGLVVGVIATDETADLYDADYVRACGSRQDLSTVANRLYDTLRSFNSKNVDIIYSEVFSTEGVGLAVMNRLEKAAGHKWIYENDLTK</sequence>
<evidence type="ECO:0000256" key="9">
    <source>
        <dbReference type="ARBA" id="ARBA00022741"/>
    </source>
</evidence>
<feature type="binding site" evidence="14">
    <location>
        <position position="157"/>
    </location>
    <ligand>
        <name>ATP</name>
        <dbReference type="ChEBI" id="CHEBI:30616"/>
    </ligand>
</feature>
<feature type="binding site" evidence="14">
    <location>
        <position position="149"/>
    </location>
    <ligand>
        <name>ATP</name>
        <dbReference type="ChEBI" id="CHEBI:30616"/>
    </ligand>
</feature>
<dbReference type="Gene3D" id="3.90.870.10">
    <property type="entry name" value="DHBP synthase"/>
    <property type="match status" value="1"/>
</dbReference>
<dbReference type="NCBIfam" id="TIGR00057">
    <property type="entry name" value="L-threonylcarbamoyladenylate synthase"/>
    <property type="match status" value="1"/>
</dbReference>
<evidence type="ECO:0000256" key="7">
    <source>
        <dbReference type="ARBA" id="ARBA00022694"/>
    </source>
</evidence>
<dbReference type="STRING" id="157838.AN964_19105"/>
<dbReference type="InterPro" id="IPR017945">
    <property type="entry name" value="DHBP_synth_RibB-like_a/b_dom"/>
</dbReference>
<feature type="domain" description="YrdC-like" evidence="15">
    <location>
        <begin position="18"/>
        <end position="205"/>
    </location>
</feature>
<evidence type="ECO:0000256" key="14">
    <source>
        <dbReference type="PIRSR" id="PIRSR004930-1"/>
    </source>
</evidence>
<accession>A0A0Q3WSI4</accession>
<keyword evidence="7 13" id="KW-0819">tRNA processing</keyword>
<feature type="binding site" evidence="14">
    <location>
        <position position="63"/>
    </location>
    <ligand>
        <name>ATP</name>
        <dbReference type="ChEBI" id="CHEBI:30616"/>
    </ligand>
</feature>